<dbReference type="SUPFAM" id="SSF55550">
    <property type="entry name" value="SH2 domain"/>
    <property type="match status" value="1"/>
</dbReference>
<dbReference type="InterPro" id="IPR013625">
    <property type="entry name" value="PTB"/>
</dbReference>
<feature type="chain" id="PRO_5006457472" description="SH2 domain-containing protein" evidence="4">
    <location>
        <begin position="37"/>
        <end position="714"/>
    </location>
</feature>
<proteinExistence type="predicted"/>
<dbReference type="InParanoid" id="B4LVY7"/>
<dbReference type="Gene3D" id="2.30.29.30">
    <property type="entry name" value="Pleckstrin-homology domain (PH domain)/Phosphotyrosine-binding domain (PTB)"/>
    <property type="match status" value="1"/>
</dbReference>
<dbReference type="InterPro" id="IPR036860">
    <property type="entry name" value="SH2_dom_sf"/>
</dbReference>
<feature type="region of interest" description="Disordered" evidence="3">
    <location>
        <begin position="392"/>
        <end position="433"/>
    </location>
</feature>
<keyword evidence="4" id="KW-0732">Signal</keyword>
<dbReference type="AlphaFoldDB" id="B4LVY7"/>
<name>B4LVY7_DROVI</name>
<evidence type="ECO:0000313" key="7">
    <source>
        <dbReference type="Proteomes" id="UP000008792"/>
    </source>
</evidence>
<dbReference type="GO" id="GO:0005925">
    <property type="term" value="C:focal adhesion"/>
    <property type="evidence" value="ECO:0007669"/>
    <property type="project" value="TreeGrafter"/>
</dbReference>
<dbReference type="SMR" id="B4LVY7"/>
<dbReference type="eggNOG" id="KOG1930">
    <property type="taxonomic scope" value="Eukaryota"/>
</dbReference>
<accession>B4LVY7</accession>
<dbReference type="Proteomes" id="UP000008792">
    <property type="component" value="Unassembled WGS sequence"/>
</dbReference>
<dbReference type="PANTHER" id="PTHR45734">
    <property type="entry name" value="TENSIN"/>
    <property type="match status" value="1"/>
</dbReference>
<evidence type="ECO:0000313" key="6">
    <source>
        <dbReference type="EMBL" id="EDW66492.2"/>
    </source>
</evidence>
<dbReference type="Gene3D" id="3.30.505.10">
    <property type="entry name" value="SH2 domain"/>
    <property type="match status" value="1"/>
</dbReference>
<reference evidence="6 7" key="1">
    <citation type="journal article" date="2007" name="Nature">
        <title>Evolution of genes and genomes on the Drosophila phylogeny.</title>
        <authorList>
            <consortium name="Drosophila 12 Genomes Consortium"/>
            <person name="Clark A.G."/>
            <person name="Eisen M.B."/>
            <person name="Smith D.R."/>
            <person name="Bergman C.M."/>
            <person name="Oliver B."/>
            <person name="Markow T.A."/>
            <person name="Kaufman T.C."/>
            <person name="Kellis M."/>
            <person name="Gelbart W."/>
            <person name="Iyer V.N."/>
            <person name="Pollard D.A."/>
            <person name="Sackton T.B."/>
            <person name="Larracuente A.M."/>
            <person name="Singh N.D."/>
            <person name="Abad J.P."/>
            <person name="Abt D.N."/>
            <person name="Adryan B."/>
            <person name="Aguade M."/>
            <person name="Akashi H."/>
            <person name="Anderson W.W."/>
            <person name="Aquadro C.F."/>
            <person name="Ardell D.H."/>
            <person name="Arguello R."/>
            <person name="Artieri C.G."/>
            <person name="Barbash D.A."/>
            <person name="Barker D."/>
            <person name="Barsanti P."/>
            <person name="Batterham P."/>
            <person name="Batzoglou S."/>
            <person name="Begun D."/>
            <person name="Bhutkar A."/>
            <person name="Blanco E."/>
            <person name="Bosak S.A."/>
            <person name="Bradley R.K."/>
            <person name="Brand A.D."/>
            <person name="Brent M.R."/>
            <person name="Brooks A.N."/>
            <person name="Brown R.H."/>
            <person name="Butlin R.K."/>
            <person name="Caggese C."/>
            <person name="Calvi B.R."/>
            <person name="Bernardo de Carvalho A."/>
            <person name="Caspi A."/>
            <person name="Castrezana S."/>
            <person name="Celniker S.E."/>
            <person name="Chang J.L."/>
            <person name="Chapple C."/>
            <person name="Chatterji S."/>
            <person name="Chinwalla A."/>
            <person name="Civetta A."/>
            <person name="Clifton S.W."/>
            <person name="Comeron J.M."/>
            <person name="Costello J.C."/>
            <person name="Coyne J.A."/>
            <person name="Daub J."/>
            <person name="David R.G."/>
            <person name="Delcher A.L."/>
            <person name="Delehaunty K."/>
            <person name="Do C.B."/>
            <person name="Ebling H."/>
            <person name="Edwards K."/>
            <person name="Eickbush T."/>
            <person name="Evans J.D."/>
            <person name="Filipski A."/>
            <person name="Findeiss S."/>
            <person name="Freyhult E."/>
            <person name="Fulton L."/>
            <person name="Fulton R."/>
            <person name="Garcia A.C."/>
            <person name="Gardiner A."/>
            <person name="Garfield D.A."/>
            <person name="Garvin B.E."/>
            <person name="Gibson G."/>
            <person name="Gilbert D."/>
            <person name="Gnerre S."/>
            <person name="Godfrey J."/>
            <person name="Good R."/>
            <person name="Gotea V."/>
            <person name="Gravely B."/>
            <person name="Greenberg A.J."/>
            <person name="Griffiths-Jones S."/>
            <person name="Gross S."/>
            <person name="Guigo R."/>
            <person name="Gustafson E.A."/>
            <person name="Haerty W."/>
            <person name="Hahn M.W."/>
            <person name="Halligan D.L."/>
            <person name="Halpern A.L."/>
            <person name="Halter G.M."/>
            <person name="Han M.V."/>
            <person name="Heger A."/>
            <person name="Hillier L."/>
            <person name="Hinrichs A.S."/>
            <person name="Holmes I."/>
            <person name="Hoskins R.A."/>
            <person name="Hubisz M.J."/>
            <person name="Hultmark D."/>
            <person name="Huntley M.A."/>
            <person name="Jaffe D.B."/>
            <person name="Jagadeeshan S."/>
            <person name="Jeck W.R."/>
            <person name="Johnson J."/>
            <person name="Jones C.D."/>
            <person name="Jordan W.C."/>
            <person name="Karpen G.H."/>
            <person name="Kataoka E."/>
            <person name="Keightley P.D."/>
            <person name="Kheradpour P."/>
            <person name="Kirkness E.F."/>
            <person name="Koerich L.B."/>
            <person name="Kristiansen K."/>
            <person name="Kudrna D."/>
            <person name="Kulathinal R.J."/>
            <person name="Kumar S."/>
            <person name="Kwok R."/>
            <person name="Lander E."/>
            <person name="Langley C.H."/>
            <person name="Lapoint R."/>
            <person name="Lazzaro B.P."/>
            <person name="Lee S.J."/>
            <person name="Levesque L."/>
            <person name="Li R."/>
            <person name="Lin C.F."/>
            <person name="Lin M.F."/>
            <person name="Lindblad-Toh K."/>
            <person name="Llopart A."/>
            <person name="Long M."/>
            <person name="Low L."/>
            <person name="Lozovsky E."/>
            <person name="Lu J."/>
            <person name="Luo M."/>
            <person name="Machado C.A."/>
            <person name="Makalowski W."/>
            <person name="Marzo M."/>
            <person name="Matsuda M."/>
            <person name="Matzkin L."/>
            <person name="McAllister B."/>
            <person name="McBride C.S."/>
            <person name="McKernan B."/>
            <person name="McKernan K."/>
            <person name="Mendez-Lago M."/>
            <person name="Minx P."/>
            <person name="Mollenhauer M.U."/>
            <person name="Montooth K."/>
            <person name="Mount S.M."/>
            <person name="Mu X."/>
            <person name="Myers E."/>
            <person name="Negre B."/>
            <person name="Newfeld S."/>
            <person name="Nielsen R."/>
            <person name="Noor M.A."/>
            <person name="O'Grady P."/>
            <person name="Pachter L."/>
            <person name="Papaceit M."/>
            <person name="Parisi M.J."/>
            <person name="Parisi M."/>
            <person name="Parts L."/>
            <person name="Pedersen J.S."/>
            <person name="Pesole G."/>
            <person name="Phillippy A.M."/>
            <person name="Ponting C.P."/>
            <person name="Pop M."/>
            <person name="Porcelli D."/>
            <person name="Powell J.R."/>
            <person name="Prohaska S."/>
            <person name="Pruitt K."/>
            <person name="Puig M."/>
            <person name="Quesneville H."/>
            <person name="Ram K.R."/>
            <person name="Rand D."/>
            <person name="Rasmussen M.D."/>
            <person name="Reed L.K."/>
            <person name="Reenan R."/>
            <person name="Reily A."/>
            <person name="Remington K.A."/>
            <person name="Rieger T.T."/>
            <person name="Ritchie M.G."/>
            <person name="Robin C."/>
            <person name="Rogers Y.H."/>
            <person name="Rohde C."/>
            <person name="Rozas J."/>
            <person name="Rubenfield M.J."/>
            <person name="Ruiz A."/>
            <person name="Russo S."/>
            <person name="Salzberg S.L."/>
            <person name="Sanchez-Gracia A."/>
            <person name="Saranga D.J."/>
            <person name="Sato H."/>
            <person name="Schaeffer S.W."/>
            <person name="Schatz M.C."/>
            <person name="Schlenke T."/>
            <person name="Schwartz R."/>
            <person name="Segarra C."/>
            <person name="Singh R.S."/>
            <person name="Sirot L."/>
            <person name="Sirota M."/>
            <person name="Sisneros N.B."/>
            <person name="Smith C.D."/>
            <person name="Smith T.F."/>
            <person name="Spieth J."/>
            <person name="Stage D.E."/>
            <person name="Stark A."/>
            <person name="Stephan W."/>
            <person name="Strausberg R.L."/>
            <person name="Strempel S."/>
            <person name="Sturgill D."/>
            <person name="Sutton G."/>
            <person name="Sutton G.G."/>
            <person name="Tao W."/>
            <person name="Teichmann S."/>
            <person name="Tobari Y.N."/>
            <person name="Tomimura Y."/>
            <person name="Tsolas J.M."/>
            <person name="Valente V.L."/>
            <person name="Venter E."/>
            <person name="Venter J.C."/>
            <person name="Vicario S."/>
            <person name="Vieira F.G."/>
            <person name="Vilella A.J."/>
            <person name="Villasante A."/>
            <person name="Walenz B."/>
            <person name="Wang J."/>
            <person name="Wasserman M."/>
            <person name="Watts T."/>
            <person name="Wilson D."/>
            <person name="Wilson R.K."/>
            <person name="Wing R.A."/>
            <person name="Wolfner M.F."/>
            <person name="Wong A."/>
            <person name="Wong G.K."/>
            <person name="Wu C.I."/>
            <person name="Wu G."/>
            <person name="Yamamoto D."/>
            <person name="Yang H.P."/>
            <person name="Yang S.P."/>
            <person name="Yorke J.A."/>
            <person name="Yoshida K."/>
            <person name="Zdobnov E."/>
            <person name="Zhang P."/>
            <person name="Zhang Y."/>
            <person name="Zimin A.V."/>
            <person name="Baldwin J."/>
            <person name="Abdouelleil A."/>
            <person name="Abdulkadir J."/>
            <person name="Abebe A."/>
            <person name="Abera B."/>
            <person name="Abreu J."/>
            <person name="Acer S.C."/>
            <person name="Aftuck L."/>
            <person name="Alexander A."/>
            <person name="An P."/>
            <person name="Anderson E."/>
            <person name="Anderson S."/>
            <person name="Arachi H."/>
            <person name="Azer M."/>
            <person name="Bachantsang P."/>
            <person name="Barry A."/>
            <person name="Bayul T."/>
            <person name="Berlin A."/>
            <person name="Bessette D."/>
            <person name="Bloom T."/>
            <person name="Blye J."/>
            <person name="Boguslavskiy L."/>
            <person name="Bonnet C."/>
            <person name="Boukhgalter B."/>
            <person name="Bourzgui I."/>
            <person name="Brown A."/>
            <person name="Cahill P."/>
            <person name="Channer S."/>
            <person name="Cheshatsang Y."/>
            <person name="Chuda L."/>
            <person name="Citroen M."/>
            <person name="Collymore A."/>
            <person name="Cooke P."/>
            <person name="Costello M."/>
            <person name="D'Aco K."/>
            <person name="Daza R."/>
            <person name="De Haan G."/>
            <person name="DeGray S."/>
            <person name="DeMaso C."/>
            <person name="Dhargay N."/>
            <person name="Dooley K."/>
            <person name="Dooley E."/>
            <person name="Doricent M."/>
            <person name="Dorje P."/>
            <person name="Dorjee K."/>
            <person name="Dupes A."/>
            <person name="Elong R."/>
            <person name="Falk J."/>
            <person name="Farina A."/>
            <person name="Faro S."/>
            <person name="Ferguson D."/>
            <person name="Fisher S."/>
            <person name="Foley C.D."/>
            <person name="Franke A."/>
            <person name="Friedrich D."/>
            <person name="Gadbois L."/>
            <person name="Gearin G."/>
            <person name="Gearin C.R."/>
            <person name="Giannoukos G."/>
            <person name="Goode T."/>
            <person name="Graham J."/>
            <person name="Grandbois E."/>
            <person name="Grewal S."/>
            <person name="Gyaltsen K."/>
            <person name="Hafez N."/>
            <person name="Hagos B."/>
            <person name="Hall J."/>
            <person name="Henson C."/>
            <person name="Hollinger A."/>
            <person name="Honan T."/>
            <person name="Huard M.D."/>
            <person name="Hughes L."/>
            <person name="Hurhula B."/>
            <person name="Husby M.E."/>
            <person name="Kamat A."/>
            <person name="Kanga B."/>
            <person name="Kashin S."/>
            <person name="Khazanovich D."/>
            <person name="Kisner P."/>
            <person name="Lance K."/>
            <person name="Lara M."/>
            <person name="Lee W."/>
            <person name="Lennon N."/>
            <person name="Letendre F."/>
            <person name="LeVine R."/>
            <person name="Lipovsky A."/>
            <person name="Liu X."/>
            <person name="Liu J."/>
            <person name="Liu S."/>
            <person name="Lokyitsang T."/>
            <person name="Lokyitsang Y."/>
            <person name="Lubonja R."/>
            <person name="Lui A."/>
            <person name="MacDonald P."/>
            <person name="Magnisalis V."/>
            <person name="Maru K."/>
            <person name="Matthews C."/>
            <person name="McCusker W."/>
            <person name="McDonough S."/>
            <person name="Mehta T."/>
            <person name="Meldrim J."/>
            <person name="Meneus L."/>
            <person name="Mihai O."/>
            <person name="Mihalev A."/>
            <person name="Mihova T."/>
            <person name="Mittelman R."/>
            <person name="Mlenga V."/>
            <person name="Montmayeur A."/>
            <person name="Mulrain L."/>
            <person name="Navidi A."/>
            <person name="Naylor J."/>
            <person name="Negash T."/>
            <person name="Nguyen T."/>
            <person name="Nguyen N."/>
            <person name="Nicol R."/>
            <person name="Norbu C."/>
            <person name="Norbu N."/>
            <person name="Novod N."/>
            <person name="O'Neill B."/>
            <person name="Osman S."/>
            <person name="Markiewicz E."/>
            <person name="Oyono O.L."/>
            <person name="Patti C."/>
            <person name="Phunkhang P."/>
            <person name="Pierre F."/>
            <person name="Priest M."/>
            <person name="Raghuraman S."/>
            <person name="Rege F."/>
            <person name="Reyes R."/>
            <person name="Rise C."/>
            <person name="Rogov P."/>
            <person name="Ross K."/>
            <person name="Ryan E."/>
            <person name="Settipalli S."/>
            <person name="Shea T."/>
            <person name="Sherpa N."/>
            <person name="Shi L."/>
            <person name="Shih D."/>
            <person name="Sparrow T."/>
            <person name="Spaulding J."/>
            <person name="Stalker J."/>
            <person name="Stange-Thomann N."/>
            <person name="Stavropoulos S."/>
            <person name="Stone C."/>
            <person name="Strader C."/>
            <person name="Tesfaye S."/>
            <person name="Thomson T."/>
            <person name="Thoulutsang Y."/>
            <person name="Thoulutsang D."/>
            <person name="Topham K."/>
            <person name="Topping I."/>
            <person name="Tsamla T."/>
            <person name="Vassiliev H."/>
            <person name="Vo A."/>
            <person name="Wangchuk T."/>
            <person name="Wangdi T."/>
            <person name="Weiand M."/>
            <person name="Wilkinson J."/>
            <person name="Wilson A."/>
            <person name="Yadav S."/>
            <person name="Young G."/>
            <person name="Yu Q."/>
            <person name="Zembek L."/>
            <person name="Zhong D."/>
            <person name="Zimmer A."/>
            <person name="Zwirko Z."/>
            <person name="Jaffe D.B."/>
            <person name="Alvarez P."/>
            <person name="Brockman W."/>
            <person name="Butler J."/>
            <person name="Chin C."/>
            <person name="Gnerre S."/>
            <person name="Grabherr M."/>
            <person name="Kleber M."/>
            <person name="Mauceli E."/>
            <person name="MacCallum I."/>
        </authorList>
    </citation>
    <scope>NUCLEOTIDE SEQUENCE [LARGE SCALE GENOMIC DNA]</scope>
    <source>
        <strain evidence="7">Tucson 15010-1051.87</strain>
    </source>
</reference>
<dbReference type="HOGENOM" id="CLU_504594_0_0_1"/>
<dbReference type="PROSITE" id="PS50001">
    <property type="entry name" value="SH2"/>
    <property type="match status" value="1"/>
</dbReference>
<evidence type="ECO:0000256" key="3">
    <source>
        <dbReference type="SAM" id="MobiDB-lite"/>
    </source>
</evidence>
<dbReference type="SMART" id="SM00252">
    <property type="entry name" value="SH2"/>
    <property type="match status" value="1"/>
</dbReference>
<protein>
    <recommendedName>
        <fullName evidence="5">SH2 domain-containing protein</fullName>
    </recommendedName>
</protein>
<evidence type="ECO:0000259" key="5">
    <source>
        <dbReference type="PROSITE" id="PS50001"/>
    </source>
</evidence>
<dbReference type="CDD" id="cd01213">
    <property type="entry name" value="PTB_tensin"/>
    <property type="match status" value="1"/>
</dbReference>
<dbReference type="InterPro" id="IPR051484">
    <property type="entry name" value="Tensin_PTEN_phosphatase"/>
</dbReference>
<feature type="signal peptide" evidence="4">
    <location>
        <begin position="1"/>
        <end position="36"/>
    </location>
</feature>
<dbReference type="Pfam" id="PF00017">
    <property type="entry name" value="SH2"/>
    <property type="match status" value="1"/>
</dbReference>
<keyword evidence="1 2" id="KW-0727">SH2 domain</keyword>
<evidence type="ECO:0000256" key="2">
    <source>
        <dbReference type="PROSITE-ProRule" id="PRU00191"/>
    </source>
</evidence>
<keyword evidence="7" id="KW-1185">Reference proteome</keyword>
<dbReference type="SUPFAM" id="SSF50729">
    <property type="entry name" value="PH domain-like"/>
    <property type="match status" value="1"/>
</dbReference>
<evidence type="ECO:0000256" key="4">
    <source>
        <dbReference type="SAM" id="SignalP"/>
    </source>
</evidence>
<dbReference type="InterPro" id="IPR033929">
    <property type="entry name" value="Tensin_PTB"/>
</dbReference>
<organism evidence="6 7">
    <name type="scientific">Drosophila virilis</name>
    <name type="common">Fruit fly</name>
    <dbReference type="NCBI Taxonomy" id="7244"/>
    <lineage>
        <taxon>Eukaryota</taxon>
        <taxon>Metazoa</taxon>
        <taxon>Ecdysozoa</taxon>
        <taxon>Arthropoda</taxon>
        <taxon>Hexapoda</taxon>
        <taxon>Insecta</taxon>
        <taxon>Pterygota</taxon>
        <taxon>Neoptera</taxon>
        <taxon>Endopterygota</taxon>
        <taxon>Diptera</taxon>
        <taxon>Brachycera</taxon>
        <taxon>Muscomorpha</taxon>
        <taxon>Ephydroidea</taxon>
        <taxon>Drosophilidae</taxon>
        <taxon>Drosophila</taxon>
    </lineage>
</organism>
<dbReference type="InterPro" id="IPR011993">
    <property type="entry name" value="PH-like_dom_sf"/>
</dbReference>
<dbReference type="STRING" id="7244.B4LVY7"/>
<dbReference type="InterPro" id="IPR000980">
    <property type="entry name" value="SH2"/>
</dbReference>
<dbReference type="Pfam" id="PF03067">
    <property type="entry name" value="LPMO_10"/>
    <property type="match status" value="1"/>
</dbReference>
<dbReference type="InterPro" id="IPR004302">
    <property type="entry name" value="Cellulose/chitin-bd_N"/>
</dbReference>
<feature type="domain" description="SH2" evidence="5">
    <location>
        <begin position="488"/>
        <end position="594"/>
    </location>
</feature>
<dbReference type="EMBL" id="CH940650">
    <property type="protein sequence ID" value="EDW66492.2"/>
    <property type="molecule type" value="Genomic_DNA"/>
</dbReference>
<feature type="compositionally biased region" description="Polar residues" evidence="3">
    <location>
        <begin position="396"/>
        <end position="411"/>
    </location>
</feature>
<dbReference type="PANTHER" id="PTHR45734:SF10">
    <property type="entry name" value="BLISTERY, ISOFORM A"/>
    <property type="match status" value="1"/>
</dbReference>
<dbReference type="Pfam" id="PF08416">
    <property type="entry name" value="PTB"/>
    <property type="match status" value="1"/>
</dbReference>
<gene>
    <name evidence="6" type="primary">Dvir\GJ23623</name>
    <name evidence="6" type="ORF">Dvir_GJ23623</name>
</gene>
<sequence>MSWRDPGFRKSQIKSNSRTFLILCLVIFCLIHYGDAHGRLIEPPSRASAWRYGFQTPPDYNDHELYCGGFTRQWKHNGGKCGECGDAWDLPEPRPHEHGGQWGQGVVVRSYLPSSEIIIRVELTASHMGYFEFRLCPKPSAKQSCLDQNVLHIISGSPSQRSPTDLDSRFYPRNGSRIYEIKAQLPDMLCNQCVLQWRYIAGNNWGMCDDGNGAVGCGPQEEFRSCSDIALTKDARLPNRPVRPIHRITTPSTIPKNDQVENALPFTYGNVPEGFDTSVLNHVDGNVCIDALETKMVENKNPEARSYTIRKTVRPSISASCPLLRKTPSRQEFEHMLMERKGHAVHSGRDLSIKLAHDETIQKDLEELQKRLNKPHLEIKELKESQVGSMELSDAESCSTSQQMNPQSQLVENKRSKTPTFPLDQRPFNSERCVSPYPTPNIPSTPMANENSASEQDNRNLRHVYGIGLTKEVEPRLVKFAKDSSQFWYKPNMSREEAVDLLRDAIPGTFLIRNSTTYRNAFGLVLRVAKPPSGMVTGPEYGDQLVRHFLIEPTTRGVRLMGCTNEPIFTSLSAFVYEHSINQMSLACTLKIPDRDLLLISNNEELILKQKQMLAQGAACNVLYLFQCDMESLTGDDAVRKAVLEMNSEPTRVVPLEVHFKVSEQGITLTDNTRTKFFRRHYPSKNISHLCMDPSNHFWSIPAANKGLEHQLPQ</sequence>
<evidence type="ECO:0000256" key="1">
    <source>
        <dbReference type="ARBA" id="ARBA00022999"/>
    </source>
</evidence>
<dbReference type="OrthoDB" id="64893at2759"/>